<accession>A0A1M6EJ83</accession>
<name>A0A1M6EJ83_9FIRM</name>
<keyword evidence="1" id="KW-0732">Signal</keyword>
<reference evidence="2 3" key="1">
    <citation type="submission" date="2016-11" db="EMBL/GenBank/DDBJ databases">
        <authorList>
            <person name="Jaros S."/>
            <person name="Januszkiewicz K."/>
            <person name="Wedrychowicz H."/>
        </authorList>
    </citation>
    <scope>NUCLEOTIDE SEQUENCE [LARGE SCALE GENOMIC DNA]</scope>
    <source>
        <strain evidence="2 3">DSM 19022</strain>
    </source>
</reference>
<evidence type="ECO:0000313" key="2">
    <source>
        <dbReference type="EMBL" id="SHI85466.1"/>
    </source>
</evidence>
<dbReference type="STRING" id="1122184.SAMN02745176_01591"/>
<evidence type="ECO:0000256" key="1">
    <source>
        <dbReference type="SAM" id="SignalP"/>
    </source>
</evidence>
<dbReference type="Proteomes" id="UP000184442">
    <property type="component" value="Unassembled WGS sequence"/>
</dbReference>
<gene>
    <name evidence="2" type="ORF">SAMN02745176_01591</name>
</gene>
<dbReference type="EMBL" id="FQZS01000009">
    <property type="protein sequence ID" value="SHI85466.1"/>
    <property type="molecule type" value="Genomic_DNA"/>
</dbReference>
<dbReference type="RefSeq" id="WP_073025681.1">
    <property type="nucleotide sequence ID" value="NZ_FQZS01000009.1"/>
</dbReference>
<keyword evidence="3" id="KW-1185">Reference proteome</keyword>
<sequence>MKRLLTIATIICLVLSLAGCGSPALAVNNDDKAAVEQSKGTVNNGNSDFTEWETQEIIADTDFVEEGTEAIARTGGTIVWDAEKMGGMPQPEGTTVFMEMDLTKTLGRDFAYSYSVTGLTK</sequence>
<evidence type="ECO:0000313" key="3">
    <source>
        <dbReference type="Proteomes" id="UP000184442"/>
    </source>
</evidence>
<proteinExistence type="predicted"/>
<organism evidence="2 3">
    <name type="scientific">Lutispora thermophila DSM 19022</name>
    <dbReference type="NCBI Taxonomy" id="1122184"/>
    <lineage>
        <taxon>Bacteria</taxon>
        <taxon>Bacillati</taxon>
        <taxon>Bacillota</taxon>
        <taxon>Clostridia</taxon>
        <taxon>Lutisporales</taxon>
        <taxon>Lutisporaceae</taxon>
        <taxon>Lutispora</taxon>
    </lineage>
</organism>
<protein>
    <submittedName>
        <fullName evidence="2">Uncharacterized protein</fullName>
    </submittedName>
</protein>
<feature type="signal peptide" evidence="1">
    <location>
        <begin position="1"/>
        <end position="26"/>
    </location>
</feature>
<feature type="chain" id="PRO_5009917119" evidence="1">
    <location>
        <begin position="27"/>
        <end position="121"/>
    </location>
</feature>
<dbReference type="PROSITE" id="PS51257">
    <property type="entry name" value="PROKAR_LIPOPROTEIN"/>
    <property type="match status" value="1"/>
</dbReference>
<dbReference type="AlphaFoldDB" id="A0A1M6EJ83"/>